<proteinExistence type="predicted"/>
<dbReference type="AlphaFoldDB" id="A0AAN7UN67"/>
<feature type="compositionally biased region" description="Polar residues" evidence="1">
    <location>
        <begin position="65"/>
        <end position="80"/>
    </location>
</feature>
<accession>A0AAN7UN67</accession>
<gene>
    <name evidence="2" type="ORF">RRF57_000200</name>
</gene>
<evidence type="ECO:0000313" key="2">
    <source>
        <dbReference type="EMBL" id="KAK5624484.1"/>
    </source>
</evidence>
<organism evidence="2 3">
    <name type="scientific">Xylaria bambusicola</name>
    <dbReference type="NCBI Taxonomy" id="326684"/>
    <lineage>
        <taxon>Eukaryota</taxon>
        <taxon>Fungi</taxon>
        <taxon>Dikarya</taxon>
        <taxon>Ascomycota</taxon>
        <taxon>Pezizomycotina</taxon>
        <taxon>Sordariomycetes</taxon>
        <taxon>Xylariomycetidae</taxon>
        <taxon>Xylariales</taxon>
        <taxon>Xylariaceae</taxon>
        <taxon>Xylaria</taxon>
    </lineage>
</organism>
<dbReference type="EMBL" id="JAWHQM010000001">
    <property type="protein sequence ID" value="KAK5624484.1"/>
    <property type="molecule type" value="Genomic_DNA"/>
</dbReference>
<feature type="region of interest" description="Disordered" evidence="1">
    <location>
        <begin position="65"/>
        <end position="92"/>
    </location>
</feature>
<reference evidence="2 3" key="1">
    <citation type="submission" date="2023-10" db="EMBL/GenBank/DDBJ databases">
        <title>Draft genome sequence of Xylaria bambusicola isolate GMP-LS, the root and basal stem rot pathogen of sugarcane in Indonesia.</title>
        <authorList>
            <person name="Selvaraj P."/>
            <person name="Muralishankar V."/>
            <person name="Muruganantham S."/>
            <person name="Sp S."/>
            <person name="Haryani S."/>
            <person name="Lau K.J.X."/>
            <person name="Naqvi N.I."/>
        </authorList>
    </citation>
    <scope>NUCLEOTIDE SEQUENCE [LARGE SCALE GENOMIC DNA]</scope>
    <source>
        <strain evidence="2">GMP-LS</strain>
    </source>
</reference>
<evidence type="ECO:0000313" key="3">
    <source>
        <dbReference type="Proteomes" id="UP001305414"/>
    </source>
</evidence>
<dbReference type="Proteomes" id="UP001305414">
    <property type="component" value="Unassembled WGS sequence"/>
</dbReference>
<sequence length="92" mass="9917">MRTFRFYATVPAFCAFTSSAFWTHSSMTFQKRSISSPRGMRTPSSPGGNSCTIVRPVCVPFSLASSSDPSVTTRTSNLSRRSGPWGLAGSKS</sequence>
<evidence type="ECO:0000256" key="1">
    <source>
        <dbReference type="SAM" id="MobiDB-lite"/>
    </source>
</evidence>
<protein>
    <submittedName>
        <fullName evidence="2">Uncharacterized protein</fullName>
    </submittedName>
</protein>
<comment type="caution">
    <text evidence="2">The sequence shown here is derived from an EMBL/GenBank/DDBJ whole genome shotgun (WGS) entry which is preliminary data.</text>
</comment>
<name>A0AAN7UN67_9PEZI</name>
<keyword evidence="3" id="KW-1185">Reference proteome</keyword>